<sequence>MSAHSHYHKDVRHLDSIDVYRVLDLFKVTDPCVQHAVKKLLVMGGRGAGKDADKDLQEAIDSLLRAQAMRKEDGSKTPYAPVALLDIFTVVCPSGRDYKVMERRHGNGSVSANCATFENGLTSASFDVVLHKGAMTAVAGAWFQDDLDYIVKVLKDRGA</sequence>
<dbReference type="RefSeq" id="YP_010677295.1">
    <property type="nucleotide sequence ID" value="NC_071019.1"/>
</dbReference>
<evidence type="ECO:0000313" key="2">
    <source>
        <dbReference type="Proteomes" id="UP000509570"/>
    </source>
</evidence>
<proteinExistence type="predicted"/>
<protein>
    <submittedName>
        <fullName evidence="1">Uncharacterized protein</fullName>
    </submittedName>
</protein>
<evidence type="ECO:0000313" key="1">
    <source>
        <dbReference type="EMBL" id="QIQ60830.1"/>
    </source>
</evidence>
<reference evidence="1 2" key="1">
    <citation type="submission" date="2020-01" db="EMBL/GenBank/DDBJ databases">
        <authorList>
            <person name="Zhang W."/>
            <person name="Zhang R."/>
            <person name="Hu Y."/>
            <person name="Liu Y."/>
            <person name="Lin W."/>
            <person name="Wang L."/>
            <person name="Li J."/>
            <person name="An X."/>
            <person name="Song L."/>
            <person name="Fan H."/>
            <person name="Shi T."/>
            <person name="Liu H."/>
            <person name="Tong Y."/>
        </authorList>
    </citation>
    <scope>NUCLEOTIDE SEQUENCE [LARGE SCALE GENOMIC DNA]</scope>
</reference>
<dbReference type="Proteomes" id="UP000509570">
    <property type="component" value="Segment"/>
</dbReference>
<dbReference type="KEGG" id="vg:77953669"/>
<organism evidence="1 2">
    <name type="scientific">Stenotrophomonas phage vB_SmaS_BUCT548</name>
    <dbReference type="NCBI Taxonomy" id="2712941"/>
    <lineage>
        <taxon>Viruses</taxon>
        <taxon>Duplodnaviria</taxon>
        <taxon>Heunggongvirae</taxon>
        <taxon>Uroviricota</taxon>
        <taxon>Caudoviricetes</taxon>
        <taxon>Beaumontvirinae</taxon>
        <taxon>Bixiavirus</taxon>
        <taxon>Bixiavirus BUCT548</taxon>
    </lineage>
</organism>
<keyword evidence="2" id="KW-1185">Reference proteome</keyword>
<name>A0A7D2HG46_9CAUD</name>
<dbReference type="EMBL" id="MN937349">
    <property type="protein sequence ID" value="QIQ60830.1"/>
    <property type="molecule type" value="Genomic_DNA"/>
</dbReference>
<accession>A0A7D2HG46</accession>
<dbReference type="GeneID" id="77953669"/>